<protein>
    <submittedName>
        <fullName evidence="1">Uncharacterized protein</fullName>
    </submittedName>
</protein>
<proteinExistence type="predicted"/>
<dbReference type="Proteomes" id="UP000828387">
    <property type="component" value="Segment"/>
</dbReference>
<evidence type="ECO:0000313" key="2">
    <source>
        <dbReference type="Proteomes" id="UP000828387"/>
    </source>
</evidence>
<dbReference type="EMBL" id="MZ571830">
    <property type="protein sequence ID" value="UEP19564.1"/>
    <property type="molecule type" value="Genomic_DNA"/>
</dbReference>
<reference evidence="1 2" key="1">
    <citation type="submission" date="2021-07" db="EMBL/GenBank/DDBJ databases">
        <authorList>
            <person name="Bleriot I."/>
            <person name="Blasco L."/>
            <person name="Pacios O."/>
            <person name="Fernandez-Garcia L."/>
            <person name="Ambroa A."/>
            <person name="Lopez M."/>
            <person name="Ortiz-Cartagena C."/>
            <person name="Fernandez-Cuenca F."/>
            <person name="Oteo J."/>
            <person name="Pascual A."/>
            <person name="Martinez-Martinez L."/>
            <person name="Domingo-Calap P."/>
            <person name="Wood T.K."/>
            <person name="Tomas M."/>
        </authorList>
    </citation>
    <scope>NUCLEOTIDE SEQUENCE [LARGE SCALE GENOMIC DNA]</scope>
</reference>
<organism evidence="1 2">
    <name type="scientific">Klebsiella phage vB_KpnS-VAC51</name>
    <dbReference type="NCBI Taxonomy" id="2866698"/>
    <lineage>
        <taxon>Viruses</taxon>
        <taxon>Duplodnaviria</taxon>
        <taxon>Heunggongvirae</taxon>
        <taxon>Uroviricota</taxon>
        <taxon>Caudoviricetes</taxon>
        <taxon>Demerecviridae</taxon>
        <taxon>Sugarlandvirus</taxon>
        <taxon>Sugarlandvirus VAC51</taxon>
    </lineage>
</organism>
<sequence length="37" mass="4152">MGLSDDYLKLTDSIQPMLLSKPSHLVQRNRPAVLSNL</sequence>
<accession>A0AAE8YIH6</accession>
<evidence type="ECO:0000313" key="1">
    <source>
        <dbReference type="EMBL" id="UEP19564.1"/>
    </source>
</evidence>
<name>A0AAE8YIH6_9CAUD</name>
<keyword evidence="2" id="KW-1185">Reference proteome</keyword>